<protein>
    <submittedName>
        <fullName evidence="5">Tetratricopeptide repeat protein</fullName>
    </submittedName>
</protein>
<dbReference type="SMART" id="SM00028">
    <property type="entry name" value="TPR"/>
    <property type="match status" value="13"/>
</dbReference>
<feature type="repeat" description="TPR" evidence="3">
    <location>
        <begin position="823"/>
        <end position="856"/>
    </location>
</feature>
<dbReference type="Pfam" id="PF13432">
    <property type="entry name" value="TPR_16"/>
    <property type="match status" value="1"/>
</dbReference>
<dbReference type="InterPro" id="IPR011990">
    <property type="entry name" value="TPR-like_helical_dom_sf"/>
</dbReference>
<comment type="caution">
    <text evidence="5">The sequence shown here is derived from an EMBL/GenBank/DDBJ whole genome shotgun (WGS) entry which is preliminary data.</text>
</comment>
<feature type="repeat" description="TPR" evidence="3">
    <location>
        <begin position="755"/>
        <end position="788"/>
    </location>
</feature>
<evidence type="ECO:0000256" key="1">
    <source>
        <dbReference type="ARBA" id="ARBA00022737"/>
    </source>
</evidence>
<dbReference type="PANTHER" id="PTHR44858">
    <property type="entry name" value="TETRATRICOPEPTIDE REPEAT PROTEIN 6"/>
    <property type="match status" value="1"/>
</dbReference>
<evidence type="ECO:0000256" key="3">
    <source>
        <dbReference type="PROSITE-ProRule" id="PRU00339"/>
    </source>
</evidence>
<feature type="repeat" description="TPR" evidence="3">
    <location>
        <begin position="857"/>
        <end position="890"/>
    </location>
</feature>
<dbReference type="Pfam" id="PF00515">
    <property type="entry name" value="TPR_1"/>
    <property type="match status" value="9"/>
</dbReference>
<dbReference type="PROSITE" id="PS50005">
    <property type="entry name" value="TPR"/>
    <property type="match status" value="12"/>
</dbReference>
<feature type="repeat" description="TPR" evidence="3">
    <location>
        <begin position="959"/>
        <end position="992"/>
    </location>
</feature>
<feature type="repeat" description="TPR" evidence="3">
    <location>
        <begin position="1027"/>
        <end position="1060"/>
    </location>
</feature>
<evidence type="ECO:0000313" key="5">
    <source>
        <dbReference type="EMBL" id="MBW4658915.1"/>
    </source>
</evidence>
<feature type="repeat" description="TPR" evidence="3">
    <location>
        <begin position="925"/>
        <end position="958"/>
    </location>
</feature>
<feature type="repeat" description="TPR" evidence="3">
    <location>
        <begin position="789"/>
        <end position="822"/>
    </location>
</feature>
<dbReference type="InterPro" id="IPR027417">
    <property type="entry name" value="P-loop_NTPase"/>
</dbReference>
<proteinExistence type="predicted"/>
<keyword evidence="4" id="KW-0175">Coiled coil</keyword>
<dbReference type="SUPFAM" id="SSF48452">
    <property type="entry name" value="TPR-like"/>
    <property type="match status" value="2"/>
</dbReference>
<feature type="repeat" description="TPR" evidence="3">
    <location>
        <begin position="1061"/>
        <end position="1094"/>
    </location>
</feature>
<accession>A0A951QAL9</accession>
<gene>
    <name evidence="5" type="ORF">KME15_09585</name>
</gene>
<dbReference type="PROSITE" id="PS50293">
    <property type="entry name" value="TPR_REGION"/>
    <property type="match status" value="9"/>
</dbReference>
<reference evidence="5" key="1">
    <citation type="submission" date="2021-05" db="EMBL/GenBank/DDBJ databases">
        <authorList>
            <person name="Pietrasiak N."/>
            <person name="Ward R."/>
            <person name="Stajich J.E."/>
            <person name="Kurbessoian T."/>
        </authorList>
    </citation>
    <scope>NUCLEOTIDE SEQUENCE</scope>
    <source>
        <strain evidence="5">UHER 2000/2452</strain>
    </source>
</reference>
<dbReference type="NCBIfam" id="NF047558">
    <property type="entry name" value="TPR_END_plus"/>
    <property type="match status" value="1"/>
</dbReference>
<feature type="coiled-coil region" evidence="4">
    <location>
        <begin position="41"/>
        <end position="68"/>
    </location>
</feature>
<dbReference type="SUPFAM" id="SSF52540">
    <property type="entry name" value="P-loop containing nucleoside triphosphate hydrolases"/>
    <property type="match status" value="1"/>
</dbReference>
<dbReference type="Pfam" id="PF13181">
    <property type="entry name" value="TPR_8"/>
    <property type="match status" value="1"/>
</dbReference>
<dbReference type="PANTHER" id="PTHR44858:SF1">
    <property type="entry name" value="UDP-N-ACETYLGLUCOSAMINE--PEPTIDE N-ACETYLGLUCOSAMINYLTRANSFERASE SPINDLY-RELATED"/>
    <property type="match status" value="1"/>
</dbReference>
<dbReference type="AlphaFoldDB" id="A0A951QAL9"/>
<dbReference type="Gene3D" id="1.25.40.10">
    <property type="entry name" value="Tetratricopeptide repeat domain"/>
    <property type="match status" value="5"/>
</dbReference>
<evidence type="ECO:0000256" key="4">
    <source>
        <dbReference type="SAM" id="Coils"/>
    </source>
</evidence>
<reference evidence="5" key="2">
    <citation type="journal article" date="2022" name="Microbiol. Resour. Announc.">
        <title>Metagenome Sequencing to Explore Phylogenomics of Terrestrial Cyanobacteria.</title>
        <authorList>
            <person name="Ward R.D."/>
            <person name="Stajich J.E."/>
            <person name="Johansen J.R."/>
            <person name="Huntemann M."/>
            <person name="Clum A."/>
            <person name="Foster B."/>
            <person name="Foster B."/>
            <person name="Roux S."/>
            <person name="Palaniappan K."/>
            <person name="Varghese N."/>
            <person name="Mukherjee S."/>
            <person name="Reddy T.B.K."/>
            <person name="Daum C."/>
            <person name="Copeland A."/>
            <person name="Chen I.A."/>
            <person name="Ivanova N.N."/>
            <person name="Kyrpides N.C."/>
            <person name="Shapiro N."/>
            <person name="Eloe-Fadrosh E.A."/>
            <person name="Pietrasiak N."/>
        </authorList>
    </citation>
    <scope>NUCLEOTIDE SEQUENCE</scope>
    <source>
        <strain evidence="5">UHER 2000/2452</strain>
    </source>
</reference>
<sequence>MDDCVGLQQTLVIAQAVLMDLEKKAAGYTSLTTPSHLTIDLNAKRQEVESLQERLKRAQLAKKESKQVAQAGINQPSRMRSRVPTDHYIERDQAKRLLERFAVALKPTQGQPLLFNIYGIGGVGKTTLLGRLQEAHAGEVDFLDVCFAKTADIEMPLKLMRRLHQQAMGLGGLEAADAFTQREQQFGAALFELSHKSVDGETISSEESRKITSWFEQLIWLGSTSLISTPSKPKSFEVAGGFSISAAGEDAEGLKDWIQQRVRNHPATKNEPELQALMLEPVSRLTQAFAESLMQIAQSRGRSLVLVLDTYEKAQPYLNQWLWQYLVEDTPLESAPVKLVVVGRRSLQTDEGWRKLNQDRKLLYETPLTKFSKQDTEVYLQKIGIEKGRTRANIFKATQGLPYYLDWVRKQREQGEDPDFSKGNQAIAELLLQGRSSQERKILQVVACCRWFDLAIIRHLLNSDGLGLQNAGDDAESYFEWLKGSDFVEFAKGYYRLDDVARDVFRQSYFQDDQTQFRKTNSLLADYFKGQADEVVDPQSPLPDPYKDEEWRGLIAEFLYYSLFGKGREGLQRYVEQVFAAVYLREPDIFMTPFAFVSAEMSEENQNLLPKSTGAFFKDSGIALGLGWFFLDKLPGSYEHKFESDGNLSTEVIEKHLKKLEDSLRILLEQVDSLPDGLSKSVGLMYQSLRCHRSRDRSNLLLQAKTQTEQLMIHCRPKLIHGLFSNLGRLLIGAERYQDSLDCYEKAFELAQGNAVSFFGQGFALKNLERYKEAIESYQKAIELDPKLVQAWSSKGATLNNLERYEEAIESCQKAIELDPKSVQAWGNKGVALGNLERYEEAIESYQKAIELDPKSVNAWVNKGVALKNLERYKEAIESYQKAIELDPKSVNAWVNKGVALGNLERYEEAIESYQKAIELDPKSVNAWVNKGVALGNLERHEEAIESYQKAIELDPKDVNAWANKGAALSNLERYEEAIESCQKAIELDPKSVNAWANKGAALDSLERYEEAIESCQKAIELDPNDVDAWKNKGDVLRNVKRYEEALAAFNQALEIVPQNANALNSKALTLSFVKDFEKALSAIDEAISLEPEEAVFKANRGIILARAERYTEALADCEQTIQQDPKDESSYYAKACCHALQNEIEQAIDYLQKAIDIAPRRSRSEAKRNPDFDGIRTHERFRALVY</sequence>
<feature type="repeat" description="TPR" evidence="3">
    <location>
        <begin position="891"/>
        <end position="924"/>
    </location>
</feature>
<dbReference type="Proteomes" id="UP000757435">
    <property type="component" value="Unassembled WGS sequence"/>
</dbReference>
<dbReference type="InterPro" id="IPR019734">
    <property type="entry name" value="TPR_rpt"/>
</dbReference>
<keyword evidence="1" id="KW-0677">Repeat</keyword>
<feature type="repeat" description="TPR" evidence="3">
    <location>
        <begin position="993"/>
        <end position="1026"/>
    </location>
</feature>
<keyword evidence="2 3" id="KW-0802">TPR repeat</keyword>
<feature type="repeat" description="TPR" evidence="3">
    <location>
        <begin position="1129"/>
        <end position="1162"/>
    </location>
</feature>
<dbReference type="InterPro" id="IPR050498">
    <property type="entry name" value="Ycf3"/>
</dbReference>
<evidence type="ECO:0000256" key="2">
    <source>
        <dbReference type="ARBA" id="ARBA00022803"/>
    </source>
</evidence>
<dbReference type="EMBL" id="JAHHHD010000008">
    <property type="protein sequence ID" value="MBW4658915.1"/>
    <property type="molecule type" value="Genomic_DNA"/>
</dbReference>
<evidence type="ECO:0000313" key="6">
    <source>
        <dbReference type="Proteomes" id="UP000757435"/>
    </source>
</evidence>
<name>A0A951QAL9_9CYAN</name>
<feature type="repeat" description="TPR" evidence="3">
    <location>
        <begin position="721"/>
        <end position="754"/>
    </location>
</feature>
<organism evidence="5 6">
    <name type="scientific">Drouetiella hepatica Uher 2000/2452</name>
    <dbReference type="NCBI Taxonomy" id="904376"/>
    <lineage>
        <taxon>Bacteria</taxon>
        <taxon>Bacillati</taxon>
        <taxon>Cyanobacteriota</taxon>
        <taxon>Cyanophyceae</taxon>
        <taxon>Oculatellales</taxon>
        <taxon>Oculatellaceae</taxon>
        <taxon>Drouetiella</taxon>
    </lineage>
</organism>